<reference evidence="1" key="1">
    <citation type="submission" date="2022-03" db="EMBL/GenBank/DDBJ databases">
        <authorList>
            <person name="Sayadi A."/>
        </authorList>
    </citation>
    <scope>NUCLEOTIDE SEQUENCE</scope>
</reference>
<comment type="caution">
    <text evidence="1">The sequence shown here is derived from an EMBL/GenBank/DDBJ whole genome shotgun (WGS) entry which is preliminary data.</text>
</comment>
<proteinExistence type="predicted"/>
<name>A0A9P0PAD9_ACAOB</name>
<evidence type="ECO:0000313" key="2">
    <source>
        <dbReference type="Proteomes" id="UP001152888"/>
    </source>
</evidence>
<dbReference type="AlphaFoldDB" id="A0A9P0PAD9"/>
<dbReference type="Proteomes" id="UP001152888">
    <property type="component" value="Unassembled WGS sequence"/>
</dbReference>
<accession>A0A9P0PAD9</accession>
<organism evidence="1 2">
    <name type="scientific">Acanthoscelides obtectus</name>
    <name type="common">Bean weevil</name>
    <name type="synonym">Bruchus obtectus</name>
    <dbReference type="NCBI Taxonomy" id="200917"/>
    <lineage>
        <taxon>Eukaryota</taxon>
        <taxon>Metazoa</taxon>
        <taxon>Ecdysozoa</taxon>
        <taxon>Arthropoda</taxon>
        <taxon>Hexapoda</taxon>
        <taxon>Insecta</taxon>
        <taxon>Pterygota</taxon>
        <taxon>Neoptera</taxon>
        <taxon>Endopterygota</taxon>
        <taxon>Coleoptera</taxon>
        <taxon>Polyphaga</taxon>
        <taxon>Cucujiformia</taxon>
        <taxon>Chrysomeloidea</taxon>
        <taxon>Chrysomelidae</taxon>
        <taxon>Bruchinae</taxon>
        <taxon>Bruchini</taxon>
        <taxon>Acanthoscelides</taxon>
    </lineage>
</organism>
<gene>
    <name evidence="1" type="ORF">ACAOBT_LOCUS9655</name>
</gene>
<dbReference type="EMBL" id="CAKOFQ010006790">
    <property type="protein sequence ID" value="CAH1971868.1"/>
    <property type="molecule type" value="Genomic_DNA"/>
</dbReference>
<evidence type="ECO:0000313" key="1">
    <source>
        <dbReference type="EMBL" id="CAH1971868.1"/>
    </source>
</evidence>
<sequence length="87" mass="9700">MIKDMLKQMNKYYNNEFYLFRTLVASSEAESGAPDGSLTRHTRLEMSVRSISAVAILSSMGCSKDTEICLEDNALISNIVMLSKSEN</sequence>
<protein>
    <submittedName>
        <fullName evidence="1">Uncharacterized protein</fullName>
    </submittedName>
</protein>
<keyword evidence="2" id="KW-1185">Reference proteome</keyword>